<feature type="region of interest" description="Disordered" evidence="7">
    <location>
        <begin position="371"/>
        <end position="390"/>
    </location>
</feature>
<dbReference type="GO" id="GO:0035721">
    <property type="term" value="P:intraciliary retrograde transport"/>
    <property type="evidence" value="ECO:0007669"/>
    <property type="project" value="TreeGrafter"/>
</dbReference>
<accession>A0A7S3FYH2</accession>
<keyword evidence="3" id="KW-0677">Repeat</keyword>
<evidence type="ECO:0000259" key="9">
    <source>
        <dbReference type="Pfam" id="PF24762"/>
    </source>
</evidence>
<dbReference type="PANTHER" id="PTHR15722:SF7">
    <property type="entry name" value="INTRAFLAGELLAR TRANSPORT PROTEIN 140 HOMOLOG"/>
    <property type="match status" value="1"/>
</dbReference>
<dbReference type="InterPro" id="IPR000547">
    <property type="entry name" value="Clathrin_H-chain/VPS_repeat"/>
</dbReference>
<feature type="repeat" description="CHCR" evidence="6">
    <location>
        <begin position="1"/>
        <end position="86"/>
    </location>
</feature>
<feature type="domain" description="IF140/IFT172/WDR19 TPR" evidence="9">
    <location>
        <begin position="1"/>
        <end position="216"/>
    </location>
</feature>
<feature type="compositionally biased region" description="Acidic residues" evidence="7">
    <location>
        <begin position="377"/>
        <end position="390"/>
    </location>
</feature>
<dbReference type="AlphaFoldDB" id="A0A7S3FYH2"/>
<dbReference type="InterPro" id="IPR011990">
    <property type="entry name" value="TPR-like_helical_dom_sf"/>
</dbReference>
<dbReference type="EMBL" id="HBIA01010983">
    <property type="protein sequence ID" value="CAE0233799.1"/>
    <property type="molecule type" value="Transcribed_RNA"/>
</dbReference>
<comment type="subcellular location">
    <subcellularLocation>
        <location evidence="1">Cell projection</location>
        <location evidence="1">Cilium</location>
    </subcellularLocation>
</comment>
<evidence type="ECO:0000256" key="5">
    <source>
        <dbReference type="ARBA" id="ARBA00023273"/>
    </source>
</evidence>
<dbReference type="GO" id="GO:0030991">
    <property type="term" value="C:intraciliary transport particle A"/>
    <property type="evidence" value="ECO:0007669"/>
    <property type="project" value="TreeGrafter"/>
</dbReference>
<dbReference type="InterPro" id="IPR056156">
    <property type="entry name" value="TPR_IF140_C"/>
</dbReference>
<dbReference type="GO" id="GO:0036064">
    <property type="term" value="C:ciliary basal body"/>
    <property type="evidence" value="ECO:0007669"/>
    <property type="project" value="TreeGrafter"/>
</dbReference>
<dbReference type="InterPro" id="IPR056168">
    <property type="entry name" value="TPR_IF140/IFT172/WDR19"/>
</dbReference>
<protein>
    <submittedName>
        <fullName evidence="10">Uncharacterized protein</fullName>
    </submittedName>
</protein>
<keyword evidence="2" id="KW-0853">WD repeat</keyword>
<evidence type="ECO:0000259" key="8">
    <source>
        <dbReference type="Pfam" id="PF24760"/>
    </source>
</evidence>
<evidence type="ECO:0000256" key="7">
    <source>
        <dbReference type="SAM" id="MobiDB-lite"/>
    </source>
</evidence>
<dbReference type="GO" id="GO:0005930">
    <property type="term" value="C:axoneme"/>
    <property type="evidence" value="ECO:0007669"/>
    <property type="project" value="TreeGrafter"/>
</dbReference>
<dbReference type="Gene3D" id="1.25.40.10">
    <property type="entry name" value="Tetratricopeptide repeat domain"/>
    <property type="match status" value="1"/>
</dbReference>
<reference evidence="10" key="1">
    <citation type="submission" date="2021-01" db="EMBL/GenBank/DDBJ databases">
        <authorList>
            <person name="Corre E."/>
            <person name="Pelletier E."/>
            <person name="Niang G."/>
            <person name="Scheremetjew M."/>
            <person name="Finn R."/>
            <person name="Kale V."/>
            <person name="Holt S."/>
            <person name="Cochrane G."/>
            <person name="Meng A."/>
            <person name="Brown T."/>
            <person name="Cohen L."/>
        </authorList>
    </citation>
    <scope>NUCLEOTIDE SEQUENCE</scope>
    <source>
        <strain evidence="10">Ras09</strain>
    </source>
</reference>
<dbReference type="Pfam" id="PF24760">
    <property type="entry name" value="TPR_IF140_C"/>
    <property type="match status" value="1"/>
</dbReference>
<evidence type="ECO:0000256" key="6">
    <source>
        <dbReference type="PROSITE-ProRule" id="PRU01006"/>
    </source>
</evidence>
<organism evidence="10">
    <name type="scientific">Strombidium rassoulzadegani</name>
    <dbReference type="NCBI Taxonomy" id="1082188"/>
    <lineage>
        <taxon>Eukaryota</taxon>
        <taxon>Sar</taxon>
        <taxon>Alveolata</taxon>
        <taxon>Ciliophora</taxon>
        <taxon>Intramacronucleata</taxon>
        <taxon>Spirotrichea</taxon>
        <taxon>Oligotrichia</taxon>
        <taxon>Strombidiidae</taxon>
        <taxon>Strombidium</taxon>
    </lineage>
</organism>
<dbReference type="PROSITE" id="PS50236">
    <property type="entry name" value="CHCR"/>
    <property type="match status" value="1"/>
</dbReference>
<evidence type="ECO:0000256" key="4">
    <source>
        <dbReference type="ARBA" id="ARBA00023069"/>
    </source>
</evidence>
<name>A0A7S3FYH2_9SPIT</name>
<keyword evidence="5" id="KW-0966">Cell projection</keyword>
<dbReference type="GO" id="GO:0016192">
    <property type="term" value="P:vesicle-mediated transport"/>
    <property type="evidence" value="ECO:0007669"/>
    <property type="project" value="InterPro"/>
</dbReference>
<evidence type="ECO:0000256" key="3">
    <source>
        <dbReference type="ARBA" id="ARBA00022737"/>
    </source>
</evidence>
<evidence type="ECO:0000256" key="1">
    <source>
        <dbReference type="ARBA" id="ARBA00004138"/>
    </source>
</evidence>
<evidence type="ECO:0000256" key="2">
    <source>
        <dbReference type="ARBA" id="ARBA00022574"/>
    </source>
</evidence>
<dbReference type="Pfam" id="PF24762">
    <property type="entry name" value="TPR_IF140-IFT172"/>
    <property type="match status" value="1"/>
</dbReference>
<sequence length="390" mass="44533">MTMSLQASKQDMVQSAQYFEQKGKHDKAVQLFSRGGNRKRAMDLAIQHNLTDMIENISTGVQEGDDPEVLKKSVQFLMQNRQFDKAVEIMISLGNLDQALEIAEKEQVTLKEEMAMKLCPPATTDPVKKKERSEKLVRVAKLMKKQGEFKLGAKIYTMANEKIKGIKCLLKSGDVKAVIGFAQTARQPEVYVFAGNFLQTQNWHNDPDIMKTIISFFQKAKSYESLANFYDACAQVEIDEYRDYEKALGAMKEAMRQLEKSTTNDKDMKLSMMRKRVGIIEKFVQAREALNSNDSATAMQICDTLVETQGVEEAIRLGDVFAQLIEHYFYKQGFQDAYKYLEKMKKKNIIVTPYLDPQIVEDIYKGVGIEMPGRNDDNDDGIDEDIREEL</sequence>
<proteinExistence type="predicted"/>
<feature type="domain" description="IF140 C-terminal TPR" evidence="8">
    <location>
        <begin position="224"/>
        <end position="345"/>
    </location>
</feature>
<evidence type="ECO:0000313" key="10">
    <source>
        <dbReference type="EMBL" id="CAE0233799.1"/>
    </source>
</evidence>
<gene>
    <name evidence="10" type="ORF">SRAS04492_LOCUS5601</name>
</gene>
<dbReference type="PANTHER" id="PTHR15722">
    <property type="entry name" value="IFT140/172-RELATED"/>
    <property type="match status" value="1"/>
</dbReference>
<dbReference type="GO" id="GO:0006886">
    <property type="term" value="P:intracellular protein transport"/>
    <property type="evidence" value="ECO:0007669"/>
    <property type="project" value="UniProtKB-UniRule"/>
</dbReference>
<keyword evidence="4" id="KW-0969">Cilium</keyword>